<organism evidence="2 3">
    <name type="scientific">Sphingomonas sanxanigenens DSM 19645 = NX02</name>
    <dbReference type="NCBI Taxonomy" id="1123269"/>
    <lineage>
        <taxon>Bacteria</taxon>
        <taxon>Pseudomonadati</taxon>
        <taxon>Pseudomonadota</taxon>
        <taxon>Alphaproteobacteria</taxon>
        <taxon>Sphingomonadales</taxon>
        <taxon>Sphingomonadaceae</taxon>
        <taxon>Sphingomonas</taxon>
    </lineage>
</organism>
<gene>
    <name evidence="2" type="ORF">NX02_29545</name>
</gene>
<feature type="compositionally biased region" description="Basic and acidic residues" evidence="1">
    <location>
        <begin position="24"/>
        <end position="39"/>
    </location>
</feature>
<dbReference type="Proteomes" id="UP000018851">
    <property type="component" value="Chromosome"/>
</dbReference>
<feature type="region of interest" description="Disordered" evidence="1">
    <location>
        <begin position="13"/>
        <end position="45"/>
    </location>
</feature>
<evidence type="ECO:0000313" key="2">
    <source>
        <dbReference type="EMBL" id="AHE57472.1"/>
    </source>
</evidence>
<protein>
    <submittedName>
        <fullName evidence="2">Uncharacterized protein</fullName>
    </submittedName>
</protein>
<dbReference type="AlphaFoldDB" id="W0ALW7"/>
<proteinExistence type="predicted"/>
<dbReference type="PATRIC" id="fig|1123269.5.peg.5792"/>
<dbReference type="EMBL" id="CP006644">
    <property type="protein sequence ID" value="AHE57472.1"/>
    <property type="molecule type" value="Genomic_DNA"/>
</dbReference>
<accession>W0ALW7</accession>
<dbReference type="KEGG" id="ssan:NX02_29545"/>
<reference evidence="2 3" key="1">
    <citation type="submission" date="2013-07" db="EMBL/GenBank/DDBJ databases">
        <title>Completed genome of Sphingomonas sanxanigenens NX02.</title>
        <authorList>
            <person name="Ma T."/>
            <person name="Huang H."/>
            <person name="Wu M."/>
            <person name="Li X."/>
            <person name="Li G."/>
        </authorList>
    </citation>
    <scope>NUCLEOTIDE SEQUENCE [LARGE SCALE GENOMIC DNA]</scope>
    <source>
        <strain evidence="2 3">NX02</strain>
    </source>
</reference>
<keyword evidence="3" id="KW-1185">Reference proteome</keyword>
<name>W0ALW7_9SPHN</name>
<evidence type="ECO:0000256" key="1">
    <source>
        <dbReference type="SAM" id="MobiDB-lite"/>
    </source>
</evidence>
<evidence type="ECO:0000313" key="3">
    <source>
        <dbReference type="Proteomes" id="UP000018851"/>
    </source>
</evidence>
<sequence>MQLTDAQREAILNASTEASAAAARGERTASERPDRRIHGEMGFMVGSHGTRGVYGTADIPLGENAGATVSFESSRFGYGGRGGRVVDPRLREDFR</sequence>
<dbReference type="HOGENOM" id="CLU_2371342_0_0_5"/>
<dbReference type="eggNOG" id="ENOG5031C44">
    <property type="taxonomic scope" value="Bacteria"/>
</dbReference>
<feature type="compositionally biased region" description="Low complexity" evidence="1">
    <location>
        <begin position="14"/>
        <end position="23"/>
    </location>
</feature>